<dbReference type="STRING" id="1121279.SAMN02745887_01209"/>
<dbReference type="NCBIfam" id="NF001899">
    <property type="entry name" value="PRK00654.1-2"/>
    <property type="match status" value="1"/>
</dbReference>
<dbReference type="PANTHER" id="PTHR45825">
    <property type="entry name" value="GRANULE-BOUND STARCH SYNTHASE 1, CHLOROPLASTIC/AMYLOPLASTIC"/>
    <property type="match status" value="1"/>
</dbReference>
<evidence type="ECO:0000313" key="12">
    <source>
        <dbReference type="Proteomes" id="UP000186513"/>
    </source>
</evidence>
<evidence type="ECO:0000256" key="3">
    <source>
        <dbReference type="ARBA" id="ARBA00004964"/>
    </source>
</evidence>
<evidence type="ECO:0000256" key="5">
    <source>
        <dbReference type="ARBA" id="ARBA00022676"/>
    </source>
</evidence>
<dbReference type="SUPFAM" id="SSF53756">
    <property type="entry name" value="UDP-Glycosyltransferase/glycogen phosphorylase"/>
    <property type="match status" value="1"/>
</dbReference>
<evidence type="ECO:0000256" key="2">
    <source>
        <dbReference type="ARBA" id="ARBA00002764"/>
    </source>
</evidence>
<evidence type="ECO:0000259" key="9">
    <source>
        <dbReference type="Pfam" id="PF00534"/>
    </source>
</evidence>
<feature type="binding site" evidence="8">
    <location>
        <position position="15"/>
    </location>
    <ligand>
        <name>ADP-alpha-D-glucose</name>
        <dbReference type="ChEBI" id="CHEBI:57498"/>
    </ligand>
</feature>
<dbReference type="GO" id="GO:0009011">
    <property type="term" value="F:alpha-1,4-glucan glucosyltransferase (ADP-glucose donor) activity"/>
    <property type="evidence" value="ECO:0007669"/>
    <property type="project" value="UniProtKB-UniRule"/>
</dbReference>
<reference evidence="11 12" key="1">
    <citation type="submission" date="2016-11" db="EMBL/GenBank/DDBJ databases">
        <authorList>
            <person name="Jaros S."/>
            <person name="Januszkiewicz K."/>
            <person name="Wedrychowicz H."/>
        </authorList>
    </citation>
    <scope>NUCLEOTIDE SEQUENCE [LARGE SCALE GENOMIC DNA]</scope>
    <source>
        <strain evidence="11 12">DSM 18899</strain>
    </source>
</reference>
<dbReference type="RefSeq" id="WP_072427742.1">
    <property type="nucleotide sequence ID" value="NZ_FPKR01000004.1"/>
</dbReference>
<feature type="domain" description="Glycosyl transferase family 1" evidence="9">
    <location>
        <begin position="301"/>
        <end position="457"/>
    </location>
</feature>
<keyword evidence="6 8" id="KW-0808">Transferase</keyword>
<comment type="catalytic activity">
    <reaction evidence="1 8">
        <text>[(1-&gt;4)-alpha-D-glucosyl](n) + ADP-alpha-D-glucose = [(1-&gt;4)-alpha-D-glucosyl](n+1) + ADP + H(+)</text>
        <dbReference type="Rhea" id="RHEA:18189"/>
        <dbReference type="Rhea" id="RHEA-COMP:9584"/>
        <dbReference type="Rhea" id="RHEA-COMP:9587"/>
        <dbReference type="ChEBI" id="CHEBI:15378"/>
        <dbReference type="ChEBI" id="CHEBI:15444"/>
        <dbReference type="ChEBI" id="CHEBI:57498"/>
        <dbReference type="ChEBI" id="CHEBI:456216"/>
        <dbReference type="EC" id="2.4.1.21"/>
    </reaction>
</comment>
<evidence type="ECO:0000256" key="1">
    <source>
        <dbReference type="ARBA" id="ARBA00001478"/>
    </source>
</evidence>
<dbReference type="EC" id="2.4.1.21" evidence="8"/>
<protein>
    <recommendedName>
        <fullName evidence="8">Glycogen synthase</fullName>
        <ecNumber evidence="8">2.4.1.21</ecNumber>
    </recommendedName>
    <alternativeName>
        <fullName evidence="8">Starch [bacterial glycogen] synthase</fullName>
    </alternativeName>
</protein>
<evidence type="ECO:0000256" key="6">
    <source>
        <dbReference type="ARBA" id="ARBA00022679"/>
    </source>
</evidence>
<dbReference type="HAMAP" id="MF_00484">
    <property type="entry name" value="Glycogen_synth"/>
    <property type="match status" value="1"/>
</dbReference>
<keyword evidence="12" id="KW-1185">Reference proteome</keyword>
<comment type="pathway">
    <text evidence="3 8">Glycan biosynthesis; glycogen biosynthesis.</text>
</comment>
<evidence type="ECO:0000313" key="11">
    <source>
        <dbReference type="EMBL" id="SFZ74320.1"/>
    </source>
</evidence>
<dbReference type="Pfam" id="PF00534">
    <property type="entry name" value="Glycos_transf_1"/>
    <property type="match status" value="1"/>
</dbReference>
<dbReference type="AlphaFoldDB" id="A0A1K2HBY3"/>
<evidence type="ECO:0000256" key="4">
    <source>
        <dbReference type="ARBA" id="ARBA00010281"/>
    </source>
</evidence>
<keyword evidence="5 8" id="KW-0328">Glycosyltransferase</keyword>
<dbReference type="GO" id="GO:0004373">
    <property type="term" value="F:alpha-1,4-glucan glucosyltransferase (UDP-glucose donor) activity"/>
    <property type="evidence" value="ECO:0007669"/>
    <property type="project" value="InterPro"/>
</dbReference>
<dbReference type="Proteomes" id="UP000186513">
    <property type="component" value="Unassembled WGS sequence"/>
</dbReference>
<dbReference type="InterPro" id="IPR001296">
    <property type="entry name" value="Glyco_trans_1"/>
</dbReference>
<dbReference type="NCBIfam" id="TIGR02095">
    <property type="entry name" value="glgA"/>
    <property type="match status" value="1"/>
</dbReference>
<dbReference type="InterPro" id="IPR011835">
    <property type="entry name" value="GS/SS"/>
</dbReference>
<dbReference type="UniPathway" id="UPA00164"/>
<dbReference type="Gene3D" id="3.40.50.2000">
    <property type="entry name" value="Glycogen Phosphorylase B"/>
    <property type="match status" value="2"/>
</dbReference>
<sequence>MKILHVAAECFPLLKTGGLADVVGALPAAQRALGQDARILLPGFPAIRAGLLDARLLNVALAPRFGARSLALWQGRLPDGTPVYMIDAPGLYDRPGNPYADGEQHAYADNHRRFALLGWLAAQVADGLLADWRPDLVHAHDWHAGLAPAYLRERSLRHDGLATASVFTVHNLAYQGLFPASHFAELELPRDFFRYDGLEFHGHLSFIKAGLQFSQRIATVSPSYAREICTAEHGCGLEGLLQYRAGELVGILNGVDASLWDPASDPALPGHFDAEKTVGKARCKAALQAELGLAAEPAALLFGVVSRLTEQKGLNLVLAGMAALLAQGGQLALLGSGDLALEAGFKQLQQDYPERVAVRLGFDEALSHRIFAGVDVVLVPSRFEPCGLTQMYGMRYGALPLARRTGGLADTVFDCSLENLADGSACGLVFERFEQADFDAAVRRAFALYAKPTQWREVRRHAMQRQFDWSGPAQAYLELYRAARQA</sequence>
<dbReference type="GO" id="GO:0005829">
    <property type="term" value="C:cytosol"/>
    <property type="evidence" value="ECO:0007669"/>
    <property type="project" value="TreeGrafter"/>
</dbReference>
<organism evidence="11 12">
    <name type="scientific">Chitinimonas taiwanensis DSM 18899</name>
    <dbReference type="NCBI Taxonomy" id="1121279"/>
    <lineage>
        <taxon>Bacteria</taxon>
        <taxon>Pseudomonadati</taxon>
        <taxon>Pseudomonadota</taxon>
        <taxon>Betaproteobacteria</taxon>
        <taxon>Neisseriales</taxon>
        <taxon>Chitinibacteraceae</taxon>
        <taxon>Chitinimonas</taxon>
    </lineage>
</organism>
<dbReference type="GO" id="GO:0005978">
    <property type="term" value="P:glycogen biosynthetic process"/>
    <property type="evidence" value="ECO:0007669"/>
    <property type="project" value="UniProtKB-UniRule"/>
</dbReference>
<dbReference type="EMBL" id="FPKR01000004">
    <property type="protein sequence ID" value="SFZ74320.1"/>
    <property type="molecule type" value="Genomic_DNA"/>
</dbReference>
<gene>
    <name evidence="8" type="primary">glgA</name>
    <name evidence="11" type="ORF">SAMN02745887_01209</name>
</gene>
<evidence type="ECO:0000259" key="10">
    <source>
        <dbReference type="Pfam" id="PF08323"/>
    </source>
</evidence>
<dbReference type="OrthoDB" id="9808590at2"/>
<evidence type="ECO:0000256" key="8">
    <source>
        <dbReference type="HAMAP-Rule" id="MF_00484"/>
    </source>
</evidence>
<feature type="domain" description="Starch synthase catalytic" evidence="10">
    <location>
        <begin position="2"/>
        <end position="242"/>
    </location>
</feature>
<name>A0A1K2HBY3_9NEIS</name>
<dbReference type="PANTHER" id="PTHR45825:SF11">
    <property type="entry name" value="ALPHA AMYLASE DOMAIN-CONTAINING PROTEIN"/>
    <property type="match status" value="1"/>
</dbReference>
<evidence type="ECO:0000256" key="7">
    <source>
        <dbReference type="ARBA" id="ARBA00023056"/>
    </source>
</evidence>
<accession>A0A1K2HBY3</accession>
<dbReference type="Pfam" id="PF08323">
    <property type="entry name" value="Glyco_transf_5"/>
    <property type="match status" value="1"/>
</dbReference>
<keyword evidence="7 8" id="KW-0320">Glycogen biosynthesis</keyword>
<dbReference type="CDD" id="cd03791">
    <property type="entry name" value="GT5_Glycogen_synthase_DULL1-like"/>
    <property type="match status" value="1"/>
</dbReference>
<comment type="similarity">
    <text evidence="4 8">Belongs to the glycosyltransferase 1 family. Bacterial/plant glycogen synthase subfamily.</text>
</comment>
<dbReference type="InterPro" id="IPR013534">
    <property type="entry name" value="Starch_synth_cat_dom"/>
</dbReference>
<proteinExistence type="inferred from homology"/>
<comment type="function">
    <text evidence="2 8">Synthesizes alpha-1,4-glucan chains using ADP-glucose.</text>
</comment>